<evidence type="ECO:0000256" key="1">
    <source>
        <dbReference type="SAM" id="MobiDB-lite"/>
    </source>
</evidence>
<dbReference type="SUPFAM" id="SSF56300">
    <property type="entry name" value="Metallo-dependent phosphatases"/>
    <property type="match status" value="1"/>
</dbReference>
<organism evidence="3 4">
    <name type="scientific">Ophiocordyceps unilateralis</name>
    <name type="common">Zombie-ant fungus</name>
    <name type="synonym">Torrubia unilateralis</name>
    <dbReference type="NCBI Taxonomy" id="268505"/>
    <lineage>
        <taxon>Eukaryota</taxon>
        <taxon>Fungi</taxon>
        <taxon>Dikarya</taxon>
        <taxon>Ascomycota</taxon>
        <taxon>Pezizomycotina</taxon>
        <taxon>Sordariomycetes</taxon>
        <taxon>Hypocreomycetidae</taxon>
        <taxon>Hypocreales</taxon>
        <taxon>Ophiocordycipitaceae</taxon>
        <taxon>Ophiocordyceps</taxon>
    </lineage>
</organism>
<dbReference type="GO" id="GO:0000298">
    <property type="term" value="F:endopolyphosphatase activity"/>
    <property type="evidence" value="ECO:0007669"/>
    <property type="project" value="TreeGrafter"/>
</dbReference>
<dbReference type="STRING" id="268505.A0A2A9P8Z9"/>
<dbReference type="AlphaFoldDB" id="A0A2A9P8Z9"/>
<comment type="caution">
    <text evidence="3">The sequence shown here is derived from an EMBL/GenBank/DDBJ whole genome shotgun (WGS) entry which is preliminary data.</text>
</comment>
<dbReference type="Pfam" id="PF00149">
    <property type="entry name" value="Metallophos"/>
    <property type="match status" value="1"/>
</dbReference>
<protein>
    <recommendedName>
        <fullName evidence="2">Calcineurin-like phosphoesterase domain-containing protein</fullName>
    </recommendedName>
</protein>
<dbReference type="EMBL" id="LAZP02000376">
    <property type="protein sequence ID" value="PFH57694.1"/>
    <property type="molecule type" value="Genomic_DNA"/>
</dbReference>
<dbReference type="Gene3D" id="3.60.21.10">
    <property type="match status" value="1"/>
</dbReference>
<dbReference type="InterPro" id="IPR029052">
    <property type="entry name" value="Metallo-depent_PP-like"/>
</dbReference>
<gene>
    <name evidence="3" type="ORF">XA68_14687</name>
</gene>
<feature type="region of interest" description="Disordered" evidence="1">
    <location>
        <begin position="39"/>
        <end position="66"/>
    </location>
</feature>
<sequence>MSSLSAAQQRILVFAATFFFIASVYLSTTRLFNMSFSSQDGRSPQLTHRNRKQHAPAPIHHHPPSADMAVAPADLPMSYGEYRRPGLDGLDKMVATLPLHLVPSLDNRRRLIVIGDIHGMDQELARLLHVVGFDTHGDHVVAAGDMVGKGPNSTAVVDRLMSLEASAVRGNHEDRVLLSRAEADAARGLLGAQLAETDAPLRTGQADALAVARSLSASQVAWLSRLPVVLSVDPLPLYIVHAGLVPGVALEKQDPWAVMNMRTLIYPREELRTKQRLKEAKGTTTTGTTKAAMDRGTSLDRAVAVPVENHKGEPWADGWNRFQEGEPEPKRRTVVYGHDARVGHVEGRYTLGLDSGCVRGGALTAAVIQAAEHGGFNHTTVRVACRKPASPEQS</sequence>
<feature type="compositionally biased region" description="Basic residues" evidence="1">
    <location>
        <begin position="48"/>
        <end position="63"/>
    </location>
</feature>
<keyword evidence="4" id="KW-1185">Reference proteome</keyword>
<dbReference type="PANTHER" id="PTHR42850:SF4">
    <property type="entry name" value="ZINC-DEPENDENT ENDOPOLYPHOSPHATASE"/>
    <property type="match status" value="1"/>
</dbReference>
<dbReference type="GO" id="GO:0006798">
    <property type="term" value="P:polyphosphate catabolic process"/>
    <property type="evidence" value="ECO:0007669"/>
    <property type="project" value="TreeGrafter"/>
</dbReference>
<dbReference type="InterPro" id="IPR004843">
    <property type="entry name" value="Calcineurin-like_PHP"/>
</dbReference>
<accession>A0A2A9P8Z9</accession>
<reference evidence="3 4" key="2">
    <citation type="journal article" date="2017" name="Sci. Rep.">
        <title>Ant-infecting Ophiocordyceps genomes reveal a high diversity of potential behavioral manipulation genes and a possible major role for enterotoxins.</title>
        <authorList>
            <person name="de Bekker C."/>
            <person name="Ohm R.A."/>
            <person name="Evans H.C."/>
            <person name="Brachmann A."/>
            <person name="Hughes D.P."/>
        </authorList>
    </citation>
    <scope>NUCLEOTIDE SEQUENCE [LARGE SCALE GENOMIC DNA]</scope>
    <source>
        <strain evidence="3 4">SC16a</strain>
    </source>
</reference>
<reference evidence="3 4" key="1">
    <citation type="journal article" date="2015" name="BMC Genomics">
        <title>Gene expression during zombie ant biting behavior reflects the complexity underlying fungal parasitic behavioral manipulation.</title>
        <authorList>
            <person name="de Bekker C."/>
            <person name="Ohm R.A."/>
            <person name="Loreto R.G."/>
            <person name="Sebastian A."/>
            <person name="Albert I."/>
            <person name="Merrow M."/>
            <person name="Brachmann A."/>
            <person name="Hughes D.P."/>
        </authorList>
    </citation>
    <scope>NUCLEOTIDE SEQUENCE [LARGE SCALE GENOMIC DNA]</scope>
    <source>
        <strain evidence="3 4">SC16a</strain>
    </source>
</reference>
<evidence type="ECO:0000313" key="3">
    <source>
        <dbReference type="EMBL" id="PFH57694.1"/>
    </source>
</evidence>
<dbReference type="OrthoDB" id="10267127at2759"/>
<dbReference type="GO" id="GO:0016791">
    <property type="term" value="F:phosphatase activity"/>
    <property type="evidence" value="ECO:0007669"/>
    <property type="project" value="TreeGrafter"/>
</dbReference>
<proteinExistence type="predicted"/>
<evidence type="ECO:0000313" key="4">
    <source>
        <dbReference type="Proteomes" id="UP000037136"/>
    </source>
</evidence>
<name>A0A2A9P8Z9_OPHUN</name>
<dbReference type="PANTHER" id="PTHR42850">
    <property type="entry name" value="METALLOPHOSPHOESTERASE"/>
    <property type="match status" value="1"/>
</dbReference>
<dbReference type="Proteomes" id="UP000037136">
    <property type="component" value="Unassembled WGS sequence"/>
</dbReference>
<dbReference type="CDD" id="cd00144">
    <property type="entry name" value="MPP_PPP_family"/>
    <property type="match status" value="1"/>
</dbReference>
<evidence type="ECO:0000259" key="2">
    <source>
        <dbReference type="Pfam" id="PF00149"/>
    </source>
</evidence>
<feature type="domain" description="Calcineurin-like phosphoesterase" evidence="2">
    <location>
        <begin position="110"/>
        <end position="339"/>
    </location>
</feature>
<dbReference type="GO" id="GO:0005737">
    <property type="term" value="C:cytoplasm"/>
    <property type="evidence" value="ECO:0007669"/>
    <property type="project" value="TreeGrafter"/>
</dbReference>
<dbReference type="InterPro" id="IPR050126">
    <property type="entry name" value="Ap4A_hydrolase"/>
</dbReference>